<sequence>MARAELSVLRQQNACAPIGVLPTELLGEIFKFCISKAIKEGEFSHRWLWLGHICHRWREVALQTALLWTRISLLEYTQHPERVLEMLVRSGNAALDLHIECPTVTPTVKALVLAIPRARFVHYRSSNQTADDLTPIIPHIAPHLTAVKLVGDVAVHLFSECETVQLQRITINASSFSSEPRFLQGTSITRLDLSGGGWIPHSPAIFLVALKNLPGLKWFFLNGEFTETIPVNDNTTVSLPCMTYISLRSLTFPILAFLYERIKVPATARVYLDLTNMYEDEAEEAEALIDAIAAHFRELDATSGTRIRAFAFNFTDTRAHEVELQIEAPSIKGFVTGKKYPHLRVGVAEDSSPALDILFDILGSVSLIDVSSVFLHSPYIYYEHDERRIRTEIISLLRDSPKITTVCFIGEQPSEWMPSFLLHHESTGPAPDHSVTSQRLLPQLSALYISDANFRPPALRINRSKPSLYANELVDLLSDRARAGCPVQRVILADSVGIWKDDVEAMRRRFMEEEMSCEVLWDGIRCIKRWTDFTAYDDSDSDGVEEEARSDDEEDFIGIENFIDMI</sequence>
<organism evidence="1 2">
    <name type="scientific">Steccherinum ochraceum</name>
    <dbReference type="NCBI Taxonomy" id="92696"/>
    <lineage>
        <taxon>Eukaryota</taxon>
        <taxon>Fungi</taxon>
        <taxon>Dikarya</taxon>
        <taxon>Basidiomycota</taxon>
        <taxon>Agaricomycotina</taxon>
        <taxon>Agaricomycetes</taxon>
        <taxon>Polyporales</taxon>
        <taxon>Steccherinaceae</taxon>
        <taxon>Steccherinum</taxon>
    </lineage>
</organism>
<dbReference type="STRING" id="92696.A0A4R0RVL2"/>
<protein>
    <submittedName>
        <fullName evidence="1">Uncharacterized protein</fullName>
    </submittedName>
</protein>
<dbReference type="AlphaFoldDB" id="A0A4R0RVL2"/>
<name>A0A4R0RVL2_9APHY</name>
<gene>
    <name evidence="1" type="ORF">EIP91_005479</name>
</gene>
<evidence type="ECO:0000313" key="2">
    <source>
        <dbReference type="Proteomes" id="UP000292702"/>
    </source>
</evidence>
<dbReference type="EMBL" id="RWJN01000003">
    <property type="protein sequence ID" value="TCD71713.1"/>
    <property type="molecule type" value="Genomic_DNA"/>
</dbReference>
<dbReference type="OrthoDB" id="3181669at2759"/>
<keyword evidence="2" id="KW-1185">Reference proteome</keyword>
<dbReference type="Proteomes" id="UP000292702">
    <property type="component" value="Unassembled WGS sequence"/>
</dbReference>
<evidence type="ECO:0000313" key="1">
    <source>
        <dbReference type="EMBL" id="TCD71713.1"/>
    </source>
</evidence>
<accession>A0A4R0RVL2</accession>
<proteinExistence type="predicted"/>
<comment type="caution">
    <text evidence="1">The sequence shown here is derived from an EMBL/GenBank/DDBJ whole genome shotgun (WGS) entry which is preliminary data.</text>
</comment>
<reference evidence="1 2" key="1">
    <citation type="submission" date="2018-11" db="EMBL/GenBank/DDBJ databases">
        <title>Genome assembly of Steccherinum ochraceum LE-BIN_3174, the white-rot fungus of the Steccherinaceae family (The Residual Polyporoid clade, Polyporales, Basidiomycota).</title>
        <authorList>
            <person name="Fedorova T.V."/>
            <person name="Glazunova O.A."/>
            <person name="Landesman E.O."/>
            <person name="Moiseenko K.V."/>
            <person name="Psurtseva N.V."/>
            <person name="Savinova O.S."/>
            <person name="Shakhova N.V."/>
            <person name="Tyazhelova T.V."/>
            <person name="Vasina D.V."/>
        </authorList>
    </citation>
    <scope>NUCLEOTIDE SEQUENCE [LARGE SCALE GENOMIC DNA]</scope>
    <source>
        <strain evidence="1 2">LE-BIN_3174</strain>
    </source>
</reference>